<dbReference type="EMBL" id="MU006223">
    <property type="protein sequence ID" value="KAF2827996.1"/>
    <property type="molecule type" value="Genomic_DNA"/>
</dbReference>
<dbReference type="InterPro" id="IPR011333">
    <property type="entry name" value="SKP1/BTB/POZ_sf"/>
</dbReference>
<protein>
    <recommendedName>
        <fullName evidence="2">BTB domain-containing protein</fullName>
    </recommendedName>
</protein>
<sequence length="253" mass="28838">MSQSESVHKRHASELEDGLCDVPTSKKLCTSSGEEPPVESEPVAIIVGEEKEKFSVHAHLLEGSSEYFLKVLSVSQDGDQMCTVKLEDADASAFSIYAKWPYTGRFHLATSPDTQTPNGSPNDMCWDEMSACYALSDFSDATIDAFTRRMEIRNNSPVELAKWIYPKTTKDSAHRRLCRDIIVHTWARKKWDRLWTEDYPPELVANVLADVSVKFARGSKRRELTEFLEAKNACEYYEHKRLELPCYKARFGI</sequence>
<accession>A0A6A7A4D0</accession>
<dbReference type="OrthoDB" id="1022638at2759"/>
<evidence type="ECO:0000313" key="4">
    <source>
        <dbReference type="Proteomes" id="UP000799424"/>
    </source>
</evidence>
<reference evidence="3" key="1">
    <citation type="journal article" date="2020" name="Stud. Mycol.">
        <title>101 Dothideomycetes genomes: a test case for predicting lifestyles and emergence of pathogens.</title>
        <authorList>
            <person name="Haridas S."/>
            <person name="Albert R."/>
            <person name="Binder M."/>
            <person name="Bloem J."/>
            <person name="Labutti K."/>
            <person name="Salamov A."/>
            <person name="Andreopoulos B."/>
            <person name="Baker S."/>
            <person name="Barry K."/>
            <person name="Bills G."/>
            <person name="Bluhm B."/>
            <person name="Cannon C."/>
            <person name="Castanera R."/>
            <person name="Culley D."/>
            <person name="Daum C."/>
            <person name="Ezra D."/>
            <person name="Gonzalez J."/>
            <person name="Henrissat B."/>
            <person name="Kuo A."/>
            <person name="Liang C."/>
            <person name="Lipzen A."/>
            <person name="Lutzoni F."/>
            <person name="Magnuson J."/>
            <person name="Mondo S."/>
            <person name="Nolan M."/>
            <person name="Ohm R."/>
            <person name="Pangilinan J."/>
            <person name="Park H.-J."/>
            <person name="Ramirez L."/>
            <person name="Alfaro M."/>
            <person name="Sun H."/>
            <person name="Tritt A."/>
            <person name="Yoshinaga Y."/>
            <person name="Zwiers L.-H."/>
            <person name="Turgeon B."/>
            <person name="Goodwin S."/>
            <person name="Spatafora J."/>
            <person name="Crous P."/>
            <person name="Grigoriev I."/>
        </authorList>
    </citation>
    <scope>NUCLEOTIDE SEQUENCE</scope>
    <source>
        <strain evidence="3">CBS 113818</strain>
    </source>
</reference>
<dbReference type="PANTHER" id="PTHR47843:SF2">
    <property type="entry name" value="BTB DOMAIN-CONTAINING PROTEIN"/>
    <property type="match status" value="1"/>
</dbReference>
<proteinExistence type="predicted"/>
<dbReference type="SUPFAM" id="SSF54695">
    <property type="entry name" value="POZ domain"/>
    <property type="match status" value="1"/>
</dbReference>
<evidence type="ECO:0000259" key="2">
    <source>
        <dbReference type="PROSITE" id="PS50097"/>
    </source>
</evidence>
<gene>
    <name evidence="3" type="ORF">CC86DRAFT_445065</name>
</gene>
<dbReference type="PROSITE" id="PS50097">
    <property type="entry name" value="BTB"/>
    <property type="match status" value="1"/>
</dbReference>
<dbReference type="Pfam" id="PF00651">
    <property type="entry name" value="BTB"/>
    <property type="match status" value="1"/>
</dbReference>
<evidence type="ECO:0000313" key="3">
    <source>
        <dbReference type="EMBL" id="KAF2827996.1"/>
    </source>
</evidence>
<name>A0A6A7A4D0_9PLEO</name>
<dbReference type="AlphaFoldDB" id="A0A6A7A4D0"/>
<dbReference type="CDD" id="cd18186">
    <property type="entry name" value="BTB_POZ_ZBTB_KLHL-like"/>
    <property type="match status" value="1"/>
</dbReference>
<feature type="domain" description="BTB" evidence="2">
    <location>
        <begin position="41"/>
        <end position="110"/>
    </location>
</feature>
<dbReference type="InterPro" id="IPR000210">
    <property type="entry name" value="BTB/POZ_dom"/>
</dbReference>
<dbReference type="Gene3D" id="3.30.710.10">
    <property type="entry name" value="Potassium Channel Kv1.1, Chain A"/>
    <property type="match status" value="1"/>
</dbReference>
<organism evidence="3 4">
    <name type="scientific">Ophiobolus disseminans</name>
    <dbReference type="NCBI Taxonomy" id="1469910"/>
    <lineage>
        <taxon>Eukaryota</taxon>
        <taxon>Fungi</taxon>
        <taxon>Dikarya</taxon>
        <taxon>Ascomycota</taxon>
        <taxon>Pezizomycotina</taxon>
        <taxon>Dothideomycetes</taxon>
        <taxon>Pleosporomycetidae</taxon>
        <taxon>Pleosporales</taxon>
        <taxon>Pleosporineae</taxon>
        <taxon>Phaeosphaeriaceae</taxon>
        <taxon>Ophiobolus</taxon>
    </lineage>
</organism>
<dbReference type="PANTHER" id="PTHR47843">
    <property type="entry name" value="BTB DOMAIN-CONTAINING PROTEIN-RELATED"/>
    <property type="match status" value="1"/>
</dbReference>
<evidence type="ECO:0000256" key="1">
    <source>
        <dbReference type="SAM" id="MobiDB-lite"/>
    </source>
</evidence>
<dbReference type="Proteomes" id="UP000799424">
    <property type="component" value="Unassembled WGS sequence"/>
</dbReference>
<keyword evidence="4" id="KW-1185">Reference proteome</keyword>
<feature type="region of interest" description="Disordered" evidence="1">
    <location>
        <begin position="1"/>
        <end position="38"/>
    </location>
</feature>